<keyword evidence="1" id="KW-0812">Transmembrane</keyword>
<reference evidence="3" key="1">
    <citation type="journal article" date="2013" name="Genome Biol. Evol.">
        <title>The genome sequence of Streptomyces lividans 66 reveals a novel tRNA-dependent peptide biosynthetic system within a metal-related genomic island.</title>
        <authorList>
            <person name="Cruz-Morales P."/>
            <person name="Vijgenboom E."/>
            <person name="Iruegas-Bocardo F."/>
            <person name="Girard G."/>
            <person name="Yanez-Guerra L.A."/>
            <person name="Ramos-Aboites H.E."/>
            <person name="Pernodet J.L."/>
            <person name="Anne J."/>
            <person name="van Wezel G.P."/>
            <person name="Barona-Gomez F."/>
        </authorList>
    </citation>
    <scope>NUCLEOTIDE SEQUENCE [LARGE SCALE GENOMIC DNA]</scope>
    <source>
        <strain evidence="3">1326</strain>
    </source>
</reference>
<organism evidence="2 3">
    <name type="scientific">Streptomyces lividans 1326</name>
    <dbReference type="NCBI Taxonomy" id="1200984"/>
    <lineage>
        <taxon>Bacteria</taxon>
        <taxon>Bacillati</taxon>
        <taxon>Actinomycetota</taxon>
        <taxon>Actinomycetes</taxon>
        <taxon>Kitasatosporales</taxon>
        <taxon>Streptomycetaceae</taxon>
        <taxon>Streptomyces</taxon>
    </lineage>
</organism>
<name>A0A7U9DYB2_STRLI</name>
<gene>
    <name evidence="2" type="ORF">SLI_6714</name>
</gene>
<dbReference type="AlphaFoldDB" id="A0A7U9DYB2"/>
<keyword evidence="1" id="KW-0472">Membrane</keyword>
<protein>
    <submittedName>
        <fullName evidence="2">Uncharacterized protein</fullName>
    </submittedName>
</protein>
<dbReference type="EMBL" id="CM001889">
    <property type="protein sequence ID" value="EOY51420.1"/>
    <property type="molecule type" value="Genomic_DNA"/>
</dbReference>
<accession>A0A7U9DYB2</accession>
<sequence length="43" mass="4614">MSAECPGRSATWAKVLAAFVLLVLMPLVIWFLASFPGSGAFAW</sequence>
<keyword evidence="1" id="KW-1133">Transmembrane helix</keyword>
<evidence type="ECO:0000313" key="2">
    <source>
        <dbReference type="EMBL" id="EOY51420.1"/>
    </source>
</evidence>
<evidence type="ECO:0000313" key="3">
    <source>
        <dbReference type="Proteomes" id="UP000014062"/>
    </source>
</evidence>
<dbReference type="Proteomes" id="UP000014062">
    <property type="component" value="Chromosome"/>
</dbReference>
<proteinExistence type="predicted"/>
<feature type="transmembrane region" description="Helical" evidence="1">
    <location>
        <begin position="12"/>
        <end position="33"/>
    </location>
</feature>
<evidence type="ECO:0000256" key="1">
    <source>
        <dbReference type="SAM" id="Phobius"/>
    </source>
</evidence>